<comment type="caution">
    <text evidence="2">The sequence shown here is derived from an EMBL/GenBank/DDBJ whole genome shotgun (WGS) entry which is preliminary data.</text>
</comment>
<dbReference type="Pfam" id="PF05443">
    <property type="entry name" value="ROS_MUCR"/>
    <property type="match status" value="1"/>
</dbReference>
<evidence type="ECO:0000256" key="1">
    <source>
        <dbReference type="ARBA" id="ARBA00007031"/>
    </source>
</evidence>
<accession>A0A855FAD1</accession>
<comment type="similarity">
    <text evidence="1">Belongs to the ros/MucR family.</text>
</comment>
<dbReference type="GO" id="GO:0006355">
    <property type="term" value="P:regulation of DNA-templated transcription"/>
    <property type="evidence" value="ECO:0007669"/>
    <property type="project" value="InterPro"/>
</dbReference>
<gene>
    <name evidence="2" type="ORF">CFY86_08385</name>
</gene>
<dbReference type="InterPro" id="IPR041920">
    <property type="entry name" value="ROS/MUCR_sf"/>
</dbReference>
<name>A0A855FAD1_RAOOR</name>
<dbReference type="RefSeq" id="WP_071359472.1">
    <property type="nucleotide sequence ID" value="NZ_CP017802.2"/>
</dbReference>
<dbReference type="EMBL" id="NKYI01000011">
    <property type="protein sequence ID" value="PIK90751.1"/>
    <property type="molecule type" value="Genomic_DNA"/>
</dbReference>
<reference evidence="2 3" key="1">
    <citation type="submission" date="2017-07" db="EMBL/GenBank/DDBJ databases">
        <title>Raoultella ornithinolytica strain HH3 draft genome.</title>
        <authorList>
            <person name="Duceppe M.-O."/>
            <person name="Huang H."/>
            <person name="Phipps-Todd B."/>
        </authorList>
    </citation>
    <scope>NUCLEOTIDE SEQUENCE [LARGE SCALE GENOMIC DNA]</scope>
    <source>
        <strain evidence="2 3">HH3</strain>
    </source>
</reference>
<dbReference type="Proteomes" id="UP000229713">
    <property type="component" value="Unassembled WGS sequence"/>
</dbReference>
<protein>
    <recommendedName>
        <fullName evidence="4">Transcriptional regulator</fullName>
    </recommendedName>
</protein>
<evidence type="ECO:0008006" key="4">
    <source>
        <dbReference type="Google" id="ProtNLM"/>
    </source>
</evidence>
<evidence type="ECO:0000313" key="3">
    <source>
        <dbReference type="Proteomes" id="UP000229713"/>
    </source>
</evidence>
<dbReference type="Gene3D" id="1.10.10.1550">
    <property type="entry name" value="ROS/MUCR transcriptional regulator protein"/>
    <property type="match status" value="1"/>
</dbReference>
<organism evidence="2 3">
    <name type="scientific">Raoultella ornithinolytica</name>
    <name type="common">Klebsiella ornithinolytica</name>
    <dbReference type="NCBI Taxonomy" id="54291"/>
    <lineage>
        <taxon>Bacteria</taxon>
        <taxon>Pseudomonadati</taxon>
        <taxon>Pseudomonadota</taxon>
        <taxon>Gammaproteobacteria</taxon>
        <taxon>Enterobacterales</taxon>
        <taxon>Enterobacteriaceae</taxon>
        <taxon>Klebsiella/Raoultella group</taxon>
        <taxon>Raoultella</taxon>
    </lineage>
</organism>
<dbReference type="GO" id="GO:0008270">
    <property type="term" value="F:zinc ion binding"/>
    <property type="evidence" value="ECO:0007669"/>
    <property type="project" value="InterPro"/>
</dbReference>
<proteinExistence type="inferred from homology"/>
<dbReference type="InterPro" id="IPR008807">
    <property type="entry name" value="ROS_MUCR"/>
</dbReference>
<dbReference type="AlphaFoldDB" id="A0A855FAD1"/>
<sequence>MKKVWFRSRDEAETYISGDTLECLECGKKFVLLEKHLRIAHAMTCEEYREKYNIPVSIPLAGAGYREKQRLKMLRLQESGAIDYSHLSKASEKARTAGRGARRDFDLKQQAEFMKSVNDSGKAFRRKKPT</sequence>
<dbReference type="GO" id="GO:0003677">
    <property type="term" value="F:DNA binding"/>
    <property type="evidence" value="ECO:0007669"/>
    <property type="project" value="InterPro"/>
</dbReference>
<evidence type="ECO:0000313" key="2">
    <source>
        <dbReference type="EMBL" id="PIK90751.1"/>
    </source>
</evidence>